<dbReference type="Proteomes" id="UP000318281">
    <property type="component" value="Unassembled WGS sequence"/>
</dbReference>
<comment type="caution">
    <text evidence="1">The sequence shown here is derived from an EMBL/GenBank/DDBJ whole genome shotgun (WGS) entry which is preliminary data.</text>
</comment>
<accession>A0A501PE17</accession>
<dbReference type="AlphaFoldDB" id="A0A501PE17"/>
<gene>
    <name evidence="1" type="ORF">FJN11_03745</name>
</gene>
<evidence type="ECO:0000313" key="1">
    <source>
        <dbReference type="EMBL" id="TPD58669.1"/>
    </source>
</evidence>
<proteinExistence type="predicted"/>
<name>A0A501PE17_9STRE</name>
<reference evidence="1 2" key="1">
    <citation type="submission" date="2019-06" db="EMBL/GenBank/DDBJ databases">
        <title>Streptococcus sp.</title>
        <authorList>
            <person name="Xiao C."/>
            <person name="Li X."/>
            <person name="Sun Y."/>
            <person name="Qi H."/>
        </authorList>
    </citation>
    <scope>NUCLEOTIDE SEQUENCE [LARGE SCALE GENOMIC DNA]</scope>
    <source>
        <strain evidence="1 2">C17</strain>
    </source>
</reference>
<dbReference type="SUPFAM" id="SSF53335">
    <property type="entry name" value="S-adenosyl-L-methionine-dependent methyltransferases"/>
    <property type="match status" value="1"/>
</dbReference>
<dbReference type="InterPro" id="IPR029063">
    <property type="entry name" value="SAM-dependent_MTases_sf"/>
</dbReference>
<dbReference type="EMBL" id="VFJA01000001">
    <property type="protein sequence ID" value="TPD58669.1"/>
    <property type="molecule type" value="Genomic_DNA"/>
</dbReference>
<keyword evidence="2" id="KW-1185">Reference proteome</keyword>
<evidence type="ECO:0000313" key="2">
    <source>
        <dbReference type="Proteomes" id="UP000318281"/>
    </source>
</evidence>
<sequence>MHNHFSNEVDGQLKFYQDYLPLVDNTLKIDDILTDYTDGIVNGNLIEFKVVIYDINTVLFQAIKYLSARRIKGKEIPKNILLVSLTNEKIYVFDSQDYLTHIEKVYFGGASVKTSGFSSGNPLAVLEYGQNQLDEDRLIKLLRSKQYTKINIDENCIVGWAERFYRENKGAKKSDFIGDHTGKVKIIGEIRKPEKLKEFINPYIGETNAQFHYLMDKLNDTLQKKNLGAFYTPEPYVQKSLELVRQAIKRVPEGNDYIILDRCAGTGNLEKLMSDEELSHCVLSTVEYYEYKVLLELLGDKVRNIIPPTEKEDTFNMGLVRGADALSEEYINNEIIQNYINDPKLTIILYENPPYAETTSIEHQKAGSGKSSSAWKKSFLVNEMKKEVRGPATNDLGNIFIWSAFKYYLRQPTDSYIVYSPVKYWKAQHLVNQKFLGGFAFNRKHFHTNIDAMIMCALWSNEEFFQECLALEAYNIDKQGRIIREDNLNIEKTYSKYSECYYDKRNDSNDRFDGIHTGLNGLEPEGQKLRIKPRYNKNIIGYLVADSVGFDNPDAKSSLLIAGRYNGNGFFLRSDNFLEKLPMFAASRYITYNRHWTQRANIMKSADGAERFNKAVSSNKIEQDLLKILLFTTLETQNHMRSLYGSDGRFYRNELSLDNSNGDTLATVNLAKLKQGSKETDLFEQWGKVLTEAKKTKNYNSKLTYSVYQIIDELNTSEKDENDKTIYNYPELNGHLNTLKTKVKEYYNSEIVPFLFEYEFLK</sequence>
<organism evidence="1 2">
    <name type="scientific">Streptococcus symci</name>
    <dbReference type="NCBI Taxonomy" id="2588991"/>
    <lineage>
        <taxon>Bacteria</taxon>
        <taxon>Bacillati</taxon>
        <taxon>Bacillota</taxon>
        <taxon>Bacilli</taxon>
        <taxon>Lactobacillales</taxon>
        <taxon>Streptococcaceae</taxon>
        <taxon>Streptococcus</taxon>
    </lineage>
</organism>
<protein>
    <submittedName>
        <fullName evidence="1">Uncharacterized protein</fullName>
    </submittedName>
</protein>